<dbReference type="EMBL" id="DUTP01000006">
    <property type="protein sequence ID" value="HHX99673.1"/>
    <property type="molecule type" value="Genomic_DNA"/>
</dbReference>
<protein>
    <recommendedName>
        <fullName evidence="3">Dystroglycan-type cadherin-like domain-containing protein</fullName>
    </recommendedName>
</protein>
<dbReference type="Gene3D" id="2.60.40.10">
    <property type="entry name" value="Immunoglobulins"/>
    <property type="match status" value="1"/>
</dbReference>
<dbReference type="GO" id="GO:0016020">
    <property type="term" value="C:membrane"/>
    <property type="evidence" value="ECO:0007669"/>
    <property type="project" value="InterPro"/>
</dbReference>
<dbReference type="SUPFAM" id="SSF49313">
    <property type="entry name" value="Cadherin-like"/>
    <property type="match status" value="1"/>
</dbReference>
<dbReference type="Proteomes" id="UP000576550">
    <property type="component" value="Unassembled WGS sequence"/>
</dbReference>
<name>A0A832QGR9_9BACT</name>
<comment type="caution">
    <text evidence="1">The sequence shown here is derived from an EMBL/GenBank/DDBJ whole genome shotgun (WGS) entry which is preliminary data.</text>
</comment>
<accession>A0A832QGR9</accession>
<evidence type="ECO:0008006" key="3">
    <source>
        <dbReference type="Google" id="ProtNLM"/>
    </source>
</evidence>
<reference evidence="1 2" key="1">
    <citation type="journal article" date="2020" name="Biotechnol. Biofuels">
        <title>New insights from the biogas microbiome by comprehensive genome-resolved metagenomics of nearly 1600 species originating from multiple anaerobic digesters.</title>
        <authorList>
            <person name="Campanaro S."/>
            <person name="Treu L."/>
            <person name="Rodriguez-R L.M."/>
            <person name="Kovalovszki A."/>
            <person name="Ziels R.M."/>
            <person name="Maus I."/>
            <person name="Zhu X."/>
            <person name="Kougias P.G."/>
            <person name="Basile A."/>
            <person name="Luo G."/>
            <person name="Schluter A."/>
            <person name="Konstantinidis K.T."/>
            <person name="Angelidaki I."/>
        </authorList>
    </citation>
    <scope>NUCLEOTIDE SEQUENCE [LARGE SCALE GENOMIC DNA]</scope>
    <source>
        <strain evidence="1">AS05jafATM_89</strain>
    </source>
</reference>
<dbReference type="InterPro" id="IPR015919">
    <property type="entry name" value="Cadherin-like_sf"/>
</dbReference>
<evidence type="ECO:0000313" key="1">
    <source>
        <dbReference type="EMBL" id="HHX99673.1"/>
    </source>
</evidence>
<dbReference type="GO" id="GO:0005509">
    <property type="term" value="F:calcium ion binding"/>
    <property type="evidence" value="ECO:0007669"/>
    <property type="project" value="InterPro"/>
</dbReference>
<proteinExistence type="predicted"/>
<dbReference type="AlphaFoldDB" id="A0A832QGR9"/>
<dbReference type="InterPro" id="IPR013783">
    <property type="entry name" value="Ig-like_fold"/>
</dbReference>
<gene>
    <name evidence="1" type="ORF">GX533_03320</name>
</gene>
<sequence>MSVFFMFFLLGFAIVYLYLNRSTEEVLGVKEDVREEVIEINGVPKIVSLPPMFAVAGELYEYFPKVMDSDTDINSLTLELVSAPEWLSLGLNNVVSGYVPVDAVGYTVNFVLRVSDGYNSSDQDNYILIVDANEI</sequence>
<evidence type="ECO:0000313" key="2">
    <source>
        <dbReference type="Proteomes" id="UP000576550"/>
    </source>
</evidence>
<organism evidence="1 2">
    <name type="scientific">Candidatus Dojkabacteria bacterium</name>
    <dbReference type="NCBI Taxonomy" id="2099670"/>
    <lineage>
        <taxon>Bacteria</taxon>
        <taxon>Candidatus Dojkabacteria</taxon>
    </lineage>
</organism>